<keyword evidence="10" id="KW-1185">Reference proteome</keyword>
<dbReference type="InterPro" id="IPR036803">
    <property type="entry name" value="Porphobilinogen_deaminase_C_sf"/>
</dbReference>
<feature type="modified residue" description="S-(dipyrrolylmethanemethyl)cysteine" evidence="6">
    <location>
        <position position="257"/>
    </location>
</feature>
<evidence type="ECO:0000259" key="7">
    <source>
        <dbReference type="Pfam" id="PF01379"/>
    </source>
</evidence>
<dbReference type="Pfam" id="PF01379">
    <property type="entry name" value="Porphobil_deam"/>
    <property type="match status" value="1"/>
</dbReference>
<dbReference type="EC" id="2.5.1.61" evidence="6"/>
<dbReference type="Proteomes" id="UP000660265">
    <property type="component" value="Unassembled WGS sequence"/>
</dbReference>
<comment type="function">
    <text evidence="1 6">Tetrapolymerization of the monopyrrole PBG into the hydroxymethylbilane pre-uroporphyrinogen in several discrete steps.</text>
</comment>
<dbReference type="InterPro" id="IPR000860">
    <property type="entry name" value="HemC"/>
</dbReference>
<sequence>MPGALSPRSRVNAMSTPELIRIVSRDSPMALAQVERVRAELTALHPGIATEVVPVKTTGDKWMGDLSLVEGKGAFTKEVDAALLAGQADLAVHCVKDVPADRPLPAGTVFAAFLKRDDIRDALVHPGGRTLDELPAGTRIGTSSVRRVAQLAASHPHLLCVPMRGNANRRLEKLAAGEADALLLAVAGLERIGRTDVITEALPVDLMCPPIGAGILALQCREDDTDTIDAVSGLGDPDTYKEASAERMFLHVLQGHCNSPIAGFAHAERSGGLSLRARVFTPDGKTVLNAHEWAGPLDPATLGTSVAVALLRQGARELIDSIAH</sequence>
<organism evidence="9 10">
    <name type="scientific">Streptomyces camponoticapitis</name>
    <dbReference type="NCBI Taxonomy" id="1616125"/>
    <lineage>
        <taxon>Bacteria</taxon>
        <taxon>Bacillati</taxon>
        <taxon>Actinomycetota</taxon>
        <taxon>Actinomycetes</taxon>
        <taxon>Kitasatosporales</taxon>
        <taxon>Streptomycetaceae</taxon>
        <taxon>Streptomyces</taxon>
    </lineage>
</organism>
<dbReference type="PANTHER" id="PTHR11557">
    <property type="entry name" value="PORPHOBILINOGEN DEAMINASE"/>
    <property type="match status" value="1"/>
</dbReference>
<comment type="catalytic activity">
    <reaction evidence="5 6">
        <text>4 porphobilinogen + H2O = hydroxymethylbilane + 4 NH4(+)</text>
        <dbReference type="Rhea" id="RHEA:13185"/>
        <dbReference type="ChEBI" id="CHEBI:15377"/>
        <dbReference type="ChEBI" id="CHEBI:28938"/>
        <dbReference type="ChEBI" id="CHEBI:57845"/>
        <dbReference type="ChEBI" id="CHEBI:58126"/>
        <dbReference type="EC" id="2.5.1.61"/>
    </reaction>
</comment>
<evidence type="ECO:0000256" key="5">
    <source>
        <dbReference type="ARBA" id="ARBA00048169"/>
    </source>
</evidence>
<feature type="domain" description="Porphobilinogen deaminase C-terminal" evidence="8">
    <location>
        <begin position="241"/>
        <end position="311"/>
    </location>
</feature>
<dbReference type="Pfam" id="PF03900">
    <property type="entry name" value="Porphobil_deamC"/>
    <property type="match status" value="1"/>
</dbReference>
<evidence type="ECO:0000313" key="9">
    <source>
        <dbReference type="EMBL" id="GGJ91420.1"/>
    </source>
</evidence>
<dbReference type="PROSITE" id="PS00533">
    <property type="entry name" value="PORPHOBILINOGEN_DEAM"/>
    <property type="match status" value="1"/>
</dbReference>
<evidence type="ECO:0000256" key="1">
    <source>
        <dbReference type="ARBA" id="ARBA00002869"/>
    </source>
</evidence>
<dbReference type="InterPro" id="IPR022417">
    <property type="entry name" value="Porphobilin_deaminase_N"/>
</dbReference>
<keyword evidence="4 6" id="KW-0627">Porphyrin biosynthesis</keyword>
<dbReference type="PANTHER" id="PTHR11557:SF0">
    <property type="entry name" value="PORPHOBILINOGEN DEAMINASE"/>
    <property type="match status" value="1"/>
</dbReference>
<dbReference type="InterPro" id="IPR022419">
    <property type="entry name" value="Porphobilin_deaminase_cofac_BS"/>
</dbReference>
<dbReference type="SUPFAM" id="SSF53850">
    <property type="entry name" value="Periplasmic binding protein-like II"/>
    <property type="match status" value="1"/>
</dbReference>
<protein>
    <recommendedName>
        <fullName evidence="6">Porphobilinogen deaminase</fullName>
        <shortName evidence="6">PBG</shortName>
        <ecNumber evidence="6">2.5.1.61</ecNumber>
    </recommendedName>
    <alternativeName>
        <fullName evidence="6">Hydroxymethylbilane synthase</fullName>
        <shortName evidence="6">HMBS</shortName>
    </alternativeName>
    <alternativeName>
        <fullName evidence="6">Pre-uroporphyrinogen synthase</fullName>
    </alternativeName>
</protein>
<evidence type="ECO:0000256" key="2">
    <source>
        <dbReference type="ARBA" id="ARBA00005638"/>
    </source>
</evidence>
<gene>
    <name evidence="9" type="primary">hemC2</name>
    <name evidence="6" type="synonym">hemC</name>
    <name evidence="9" type="ORF">GCM10011583_23460</name>
</gene>
<comment type="subunit">
    <text evidence="6">Monomer.</text>
</comment>
<name>A0ABQ2E5N0_9ACTN</name>
<comment type="miscellaneous">
    <text evidence="6">The porphobilinogen subunits are added to the dipyrromethane group.</text>
</comment>
<dbReference type="PRINTS" id="PR00151">
    <property type="entry name" value="PORPHBDMNASE"/>
</dbReference>
<comment type="caution">
    <text evidence="9">The sequence shown here is derived from an EMBL/GenBank/DDBJ whole genome shotgun (WGS) entry which is preliminary data.</text>
</comment>
<dbReference type="NCBIfam" id="TIGR00212">
    <property type="entry name" value="hemC"/>
    <property type="match status" value="1"/>
</dbReference>
<dbReference type="Gene3D" id="3.40.190.10">
    <property type="entry name" value="Periplasmic binding protein-like II"/>
    <property type="match status" value="2"/>
</dbReference>
<evidence type="ECO:0000313" key="10">
    <source>
        <dbReference type="Proteomes" id="UP000660265"/>
    </source>
</evidence>
<comment type="cofactor">
    <cofactor evidence="6">
        <name>dipyrromethane</name>
        <dbReference type="ChEBI" id="CHEBI:60342"/>
    </cofactor>
    <text evidence="6">Binds 1 dipyrromethane group covalently.</text>
</comment>
<dbReference type="HAMAP" id="MF_00260">
    <property type="entry name" value="Porphobil_deam"/>
    <property type="match status" value="1"/>
</dbReference>
<reference evidence="10" key="1">
    <citation type="journal article" date="2019" name="Int. J. Syst. Evol. Microbiol.">
        <title>The Global Catalogue of Microorganisms (GCM) 10K type strain sequencing project: providing services to taxonomists for standard genome sequencing and annotation.</title>
        <authorList>
            <consortium name="The Broad Institute Genomics Platform"/>
            <consortium name="The Broad Institute Genome Sequencing Center for Infectious Disease"/>
            <person name="Wu L."/>
            <person name="Ma J."/>
        </authorList>
    </citation>
    <scope>NUCLEOTIDE SEQUENCE [LARGE SCALE GENOMIC DNA]</scope>
    <source>
        <strain evidence="10">CGMCC 4.7275</strain>
    </source>
</reference>
<feature type="domain" description="Porphobilinogen deaminase N-terminal" evidence="7">
    <location>
        <begin position="20"/>
        <end position="227"/>
    </location>
</feature>
<accession>A0ABQ2E5N0</accession>
<evidence type="ECO:0000256" key="3">
    <source>
        <dbReference type="ARBA" id="ARBA00022679"/>
    </source>
</evidence>
<evidence type="ECO:0000256" key="4">
    <source>
        <dbReference type="ARBA" id="ARBA00023244"/>
    </source>
</evidence>
<dbReference type="Gene3D" id="3.30.160.40">
    <property type="entry name" value="Porphobilinogen deaminase, C-terminal domain"/>
    <property type="match status" value="1"/>
</dbReference>
<keyword evidence="3 6" id="KW-0808">Transferase</keyword>
<dbReference type="PIRSF" id="PIRSF001438">
    <property type="entry name" value="4pyrrol_synth_OHMeBilane_synth"/>
    <property type="match status" value="1"/>
</dbReference>
<dbReference type="EMBL" id="BMMV01000006">
    <property type="protein sequence ID" value="GGJ91420.1"/>
    <property type="molecule type" value="Genomic_DNA"/>
</dbReference>
<dbReference type="InterPro" id="IPR022418">
    <property type="entry name" value="Porphobilinogen_deaminase_C"/>
</dbReference>
<evidence type="ECO:0000256" key="6">
    <source>
        <dbReference type="HAMAP-Rule" id="MF_00260"/>
    </source>
</evidence>
<dbReference type="SUPFAM" id="SSF54782">
    <property type="entry name" value="Porphobilinogen deaminase (hydroxymethylbilane synthase), C-terminal domain"/>
    <property type="match status" value="1"/>
</dbReference>
<evidence type="ECO:0000259" key="8">
    <source>
        <dbReference type="Pfam" id="PF03900"/>
    </source>
</evidence>
<proteinExistence type="inferred from homology"/>
<comment type="similarity">
    <text evidence="2 6">Belongs to the HMBS family.</text>
</comment>